<accession>A0A645HLK9</accession>
<comment type="caution">
    <text evidence="1">The sequence shown here is derived from an EMBL/GenBank/DDBJ whole genome shotgun (WGS) entry which is preliminary data.</text>
</comment>
<evidence type="ECO:0000313" key="1">
    <source>
        <dbReference type="EMBL" id="MPN39129.1"/>
    </source>
</evidence>
<gene>
    <name evidence="1" type="ORF">SDC9_186656</name>
</gene>
<name>A0A645HLK9_9ZZZZ</name>
<proteinExistence type="predicted"/>
<organism evidence="1">
    <name type="scientific">bioreactor metagenome</name>
    <dbReference type="NCBI Taxonomy" id="1076179"/>
    <lineage>
        <taxon>unclassified sequences</taxon>
        <taxon>metagenomes</taxon>
        <taxon>ecological metagenomes</taxon>
    </lineage>
</organism>
<reference evidence="1" key="1">
    <citation type="submission" date="2019-08" db="EMBL/GenBank/DDBJ databases">
        <authorList>
            <person name="Kucharzyk K."/>
            <person name="Murdoch R.W."/>
            <person name="Higgins S."/>
            <person name="Loffler F."/>
        </authorList>
    </citation>
    <scope>NUCLEOTIDE SEQUENCE</scope>
</reference>
<protein>
    <submittedName>
        <fullName evidence="1">Uncharacterized protein</fullName>
    </submittedName>
</protein>
<dbReference type="EMBL" id="VSSQ01094754">
    <property type="protein sequence ID" value="MPN39129.1"/>
    <property type="molecule type" value="Genomic_DNA"/>
</dbReference>
<sequence>MLFDVDVPLLTFKFAVAIKLSITVTSLFESLELFAESLLLSFKYLLLEYPIVPSLNLTLYHPELSTPSISTVSFFLIYPIFSYFVEPPILTFTPQVATSFLPVVGKLFEESFIVT</sequence>
<dbReference type="AlphaFoldDB" id="A0A645HLK9"/>